<evidence type="ECO:0000313" key="2">
    <source>
        <dbReference type="EMBL" id="CAK9201514.1"/>
    </source>
</evidence>
<feature type="region of interest" description="Disordered" evidence="1">
    <location>
        <begin position="1"/>
        <end position="42"/>
    </location>
</feature>
<evidence type="ECO:0000256" key="1">
    <source>
        <dbReference type="SAM" id="MobiDB-lite"/>
    </source>
</evidence>
<dbReference type="Proteomes" id="UP001497512">
    <property type="component" value="Chromosome 13"/>
</dbReference>
<proteinExistence type="predicted"/>
<protein>
    <submittedName>
        <fullName evidence="2">Uncharacterized protein</fullName>
    </submittedName>
</protein>
<sequence>MADTLNSNVLEIEEDPSVTGQVTSFKSTTQRSRSEVAPPRPLSCYGSAPEEFWSELSSRNVQDQSCDLVETLKKRPGWTEIIESLSKELESHRPPGQGPRFYRRMKVGIPKAEDQTTIVALSSSSSASPVSLGMRASRSRMESLPNCEHQTPGSFSSTGLLKMQQQGTGPVKSHALPTIWEEPIFSWESYNFTKLKKISVWRELLQGFDIPNGEPALKALMPREVARALEDIAAVEVNITSRYREAIAGWYAAMETWLPRTPQAIPKCFTVVDYGISFDHLWDKIRDVSDAWREESPVEFQAWKEAVEEACRQNAVYHKTDMHINWIKYPRVKVISALEAEMNAQLREFFNFLLGRAKFKFQELESPRAV</sequence>
<evidence type="ECO:0000313" key="3">
    <source>
        <dbReference type="Proteomes" id="UP001497512"/>
    </source>
</evidence>
<keyword evidence="3" id="KW-1185">Reference proteome</keyword>
<feature type="compositionally biased region" description="Polar residues" evidence="1">
    <location>
        <begin position="18"/>
        <end position="31"/>
    </location>
</feature>
<organism evidence="2 3">
    <name type="scientific">Sphagnum troendelagicum</name>
    <dbReference type="NCBI Taxonomy" id="128251"/>
    <lineage>
        <taxon>Eukaryota</taxon>
        <taxon>Viridiplantae</taxon>
        <taxon>Streptophyta</taxon>
        <taxon>Embryophyta</taxon>
        <taxon>Bryophyta</taxon>
        <taxon>Sphagnophytina</taxon>
        <taxon>Sphagnopsida</taxon>
        <taxon>Sphagnales</taxon>
        <taxon>Sphagnaceae</taxon>
        <taxon>Sphagnum</taxon>
    </lineage>
</organism>
<name>A0ABP0TP52_9BRYO</name>
<dbReference type="EMBL" id="OZ019905">
    <property type="protein sequence ID" value="CAK9201514.1"/>
    <property type="molecule type" value="Genomic_DNA"/>
</dbReference>
<reference evidence="2" key="1">
    <citation type="submission" date="2024-02" db="EMBL/GenBank/DDBJ databases">
        <authorList>
            <consortium name="ELIXIR-Norway"/>
            <consortium name="Elixir Norway"/>
        </authorList>
    </citation>
    <scope>NUCLEOTIDE SEQUENCE</scope>
</reference>
<accession>A0ABP0TP52</accession>
<gene>
    <name evidence="2" type="ORF">CSSPTR1EN2_LOCUS5945</name>
</gene>